<proteinExistence type="inferred from homology"/>
<dbReference type="AlphaFoldDB" id="A0AAU0US77"/>
<keyword evidence="2" id="KW-0378">Hydrolase</keyword>
<dbReference type="KEGG" id="dbc:MFMK1_003308"/>
<dbReference type="CDD" id="cd00586">
    <property type="entry name" value="4HBT"/>
    <property type="match status" value="1"/>
</dbReference>
<name>A0AAU0US77_9FIRM</name>
<dbReference type="SUPFAM" id="SSF54637">
    <property type="entry name" value="Thioesterase/thiol ester dehydrase-isomerase"/>
    <property type="match status" value="1"/>
</dbReference>
<dbReference type="GO" id="GO:0047617">
    <property type="term" value="F:fatty acyl-CoA hydrolase activity"/>
    <property type="evidence" value="ECO:0007669"/>
    <property type="project" value="TreeGrafter"/>
</dbReference>
<evidence type="ECO:0000256" key="1">
    <source>
        <dbReference type="ARBA" id="ARBA00005953"/>
    </source>
</evidence>
<comment type="similarity">
    <text evidence="1">Belongs to the 4-hydroxybenzoyl-CoA thioesterase family.</text>
</comment>
<evidence type="ECO:0000313" key="4">
    <source>
        <dbReference type="Proteomes" id="UP001329915"/>
    </source>
</evidence>
<dbReference type="PROSITE" id="PS01328">
    <property type="entry name" value="4HBCOA_THIOESTERASE"/>
    <property type="match status" value="1"/>
</dbReference>
<dbReference type="InterPro" id="IPR050563">
    <property type="entry name" value="4-hydroxybenzoyl-CoA_TE"/>
</dbReference>
<evidence type="ECO:0000313" key="3">
    <source>
        <dbReference type="EMBL" id="WRO23448.1"/>
    </source>
</evidence>
<dbReference type="NCBIfam" id="TIGR00051">
    <property type="entry name" value="YbgC/FadM family acyl-CoA thioesterase"/>
    <property type="match status" value="1"/>
</dbReference>
<dbReference type="Gene3D" id="3.10.129.10">
    <property type="entry name" value="Hotdog Thioesterase"/>
    <property type="match status" value="1"/>
</dbReference>
<dbReference type="Pfam" id="PF13279">
    <property type="entry name" value="4HBT_2"/>
    <property type="match status" value="1"/>
</dbReference>
<protein>
    <submittedName>
        <fullName evidence="3">Acyl-CoA thioesterase</fullName>
    </submittedName>
</protein>
<sequence length="135" mass="15736">MTVELRVRYQETDQMGVVYHTNYLIWCEMARTELLRGTGMTYRAMEEDGIYLPVVEANCRYKFPAVYDDEVIVKASIVRITGVRLDFHYQIIRKEDGSLLAEAATYHAFANEGGSPLNIKKKAPQWWERLQKLEI</sequence>
<reference evidence="3 4" key="1">
    <citation type="submission" date="2023-04" db="EMBL/GenBank/DDBJ databases">
        <authorList>
            <person name="Hsu D."/>
        </authorList>
    </citation>
    <scope>NUCLEOTIDE SEQUENCE [LARGE SCALE GENOMIC DNA]</scope>
    <source>
        <strain evidence="3 4">MK1</strain>
    </source>
</reference>
<keyword evidence="4" id="KW-1185">Reference proteome</keyword>
<dbReference type="InterPro" id="IPR029069">
    <property type="entry name" value="HotDog_dom_sf"/>
</dbReference>
<organism evidence="3 4">
    <name type="scientific">Metallumcola ferriviriculae</name>
    <dbReference type="NCBI Taxonomy" id="3039180"/>
    <lineage>
        <taxon>Bacteria</taxon>
        <taxon>Bacillati</taxon>
        <taxon>Bacillota</taxon>
        <taxon>Clostridia</taxon>
        <taxon>Neomoorellales</taxon>
        <taxon>Desulfitibacteraceae</taxon>
        <taxon>Metallumcola</taxon>
    </lineage>
</organism>
<dbReference type="Proteomes" id="UP001329915">
    <property type="component" value="Chromosome"/>
</dbReference>
<dbReference type="PANTHER" id="PTHR31793">
    <property type="entry name" value="4-HYDROXYBENZOYL-COA THIOESTERASE FAMILY MEMBER"/>
    <property type="match status" value="1"/>
</dbReference>
<dbReference type="InterPro" id="IPR006684">
    <property type="entry name" value="YbgC/YbaW"/>
</dbReference>
<dbReference type="PANTHER" id="PTHR31793:SF27">
    <property type="entry name" value="NOVEL THIOESTERASE SUPERFAMILY DOMAIN AND SAPOSIN A-TYPE DOMAIN CONTAINING PROTEIN (0610012H03RIK)"/>
    <property type="match status" value="1"/>
</dbReference>
<dbReference type="RefSeq" id="WP_366922832.1">
    <property type="nucleotide sequence ID" value="NZ_CP121694.1"/>
</dbReference>
<dbReference type="InterPro" id="IPR008272">
    <property type="entry name" value="HB-CoA_thioesterase_AS"/>
</dbReference>
<dbReference type="PIRSF" id="PIRSF003230">
    <property type="entry name" value="YbgC"/>
    <property type="match status" value="1"/>
</dbReference>
<evidence type="ECO:0000256" key="2">
    <source>
        <dbReference type="ARBA" id="ARBA00022801"/>
    </source>
</evidence>
<gene>
    <name evidence="3" type="ORF">MFMK1_003308</name>
</gene>
<dbReference type="EMBL" id="CP121694">
    <property type="protein sequence ID" value="WRO23448.1"/>
    <property type="molecule type" value="Genomic_DNA"/>
</dbReference>
<accession>A0AAU0US77</accession>